<dbReference type="AlphaFoldDB" id="A0A9D9GT76"/>
<protein>
    <submittedName>
        <fullName evidence="1">Uncharacterized protein</fullName>
    </submittedName>
</protein>
<proteinExistence type="predicted"/>
<reference evidence="1" key="1">
    <citation type="submission" date="2020-10" db="EMBL/GenBank/DDBJ databases">
        <authorList>
            <person name="Gilroy R."/>
        </authorList>
    </citation>
    <scope>NUCLEOTIDE SEQUENCE</scope>
    <source>
        <strain evidence="1">17213</strain>
    </source>
</reference>
<reference evidence="1" key="2">
    <citation type="journal article" date="2021" name="PeerJ">
        <title>Extensive microbial diversity within the chicken gut microbiome revealed by metagenomics and culture.</title>
        <authorList>
            <person name="Gilroy R."/>
            <person name="Ravi A."/>
            <person name="Getino M."/>
            <person name="Pursley I."/>
            <person name="Horton D.L."/>
            <person name="Alikhan N.F."/>
            <person name="Baker D."/>
            <person name="Gharbi K."/>
            <person name="Hall N."/>
            <person name="Watson M."/>
            <person name="Adriaenssens E.M."/>
            <person name="Foster-Nyarko E."/>
            <person name="Jarju S."/>
            <person name="Secka A."/>
            <person name="Antonio M."/>
            <person name="Oren A."/>
            <person name="Chaudhuri R.R."/>
            <person name="La Ragione R."/>
            <person name="Hildebrand F."/>
            <person name="Pallen M.J."/>
        </authorList>
    </citation>
    <scope>NUCLEOTIDE SEQUENCE</scope>
    <source>
        <strain evidence="1">17213</strain>
    </source>
</reference>
<dbReference type="Proteomes" id="UP000823631">
    <property type="component" value="Unassembled WGS sequence"/>
</dbReference>
<organism evidence="1 2">
    <name type="scientific">Candidatus Avisuccinivibrio stercorigallinarum</name>
    <dbReference type="NCBI Taxonomy" id="2840704"/>
    <lineage>
        <taxon>Bacteria</taxon>
        <taxon>Pseudomonadati</taxon>
        <taxon>Pseudomonadota</taxon>
        <taxon>Gammaproteobacteria</taxon>
        <taxon>Aeromonadales</taxon>
        <taxon>Succinivibrionaceae</taxon>
        <taxon>Succinivibrionaceae incertae sedis</taxon>
        <taxon>Candidatus Avisuccinivibrio</taxon>
    </lineage>
</organism>
<gene>
    <name evidence="1" type="ORF">IAB19_07770</name>
</gene>
<evidence type="ECO:0000313" key="1">
    <source>
        <dbReference type="EMBL" id="MBO8416258.1"/>
    </source>
</evidence>
<evidence type="ECO:0000313" key="2">
    <source>
        <dbReference type="Proteomes" id="UP000823631"/>
    </source>
</evidence>
<accession>A0A9D9GT76</accession>
<comment type="caution">
    <text evidence="1">The sequence shown here is derived from an EMBL/GenBank/DDBJ whole genome shotgun (WGS) entry which is preliminary data.</text>
</comment>
<dbReference type="EMBL" id="JADINH010000165">
    <property type="protein sequence ID" value="MBO8416258.1"/>
    <property type="molecule type" value="Genomic_DNA"/>
</dbReference>
<sequence>MTQTAVMNVPPKTITQSTAAMNMVDWSQTACNLVNGTFDQFTPILFGRKDITQAKRGLISALALLLYYQEMDWEEEEIVELEPDHQSEDDLFKVPQEQIDRDIKNLKDYPFCLGGTPLMVRIAHIFVPLFDFVTGALKGPLAAGLDKEFARKMLDMTVLFGASSDLDCRLDDMFQNGITKWQIPVDLHVLARRIAHEFVEHSTEHELSFDQCIELTLDLEHKFMAEVEAGEHKLSPEDKEKYVNKIKFALSSRFPSEDEVEGY</sequence>
<name>A0A9D9GT76_9GAMM</name>